<dbReference type="EMBL" id="JAEMGP010000004">
    <property type="protein sequence ID" value="KAG5210300.1"/>
    <property type="molecule type" value="Genomic_DNA"/>
</dbReference>
<reference evidence="2 3" key="1">
    <citation type="submission" date="2020-12" db="EMBL/GenBank/DDBJ databases">
        <title>De novo assembly of Tibetan sheep genome.</title>
        <authorList>
            <person name="Li X."/>
        </authorList>
    </citation>
    <scope>NUCLEOTIDE SEQUENCE [LARGE SCALE GENOMIC DNA]</scope>
    <source>
        <tissue evidence="2">Heart</tissue>
    </source>
</reference>
<feature type="region of interest" description="Disordered" evidence="1">
    <location>
        <begin position="21"/>
        <end position="50"/>
    </location>
</feature>
<dbReference type="Proteomes" id="UP000664991">
    <property type="component" value="Unassembled WGS sequence"/>
</dbReference>
<protein>
    <submittedName>
        <fullName evidence="2">Uncharacterized protein</fullName>
    </submittedName>
</protein>
<sequence>MLMLVLVPRIRMNARMVRAAEERQRFPPPVPLPASPVPATHGPKSQHADLGGSYRAVGSQVRPLGAAFLRLGTCSVSFPPPKCVAQCRFHHLVHLTPATAAHQGQCEPYAPLVGKAGSPKSRPANPPDFLVPTSLLQL</sequence>
<name>A0A836AE09_SHEEP</name>
<organism evidence="2 3">
    <name type="scientific">Ovis aries</name>
    <name type="common">Sheep</name>
    <dbReference type="NCBI Taxonomy" id="9940"/>
    <lineage>
        <taxon>Eukaryota</taxon>
        <taxon>Metazoa</taxon>
        <taxon>Chordata</taxon>
        <taxon>Craniata</taxon>
        <taxon>Vertebrata</taxon>
        <taxon>Euteleostomi</taxon>
        <taxon>Mammalia</taxon>
        <taxon>Eutheria</taxon>
        <taxon>Laurasiatheria</taxon>
        <taxon>Artiodactyla</taxon>
        <taxon>Ruminantia</taxon>
        <taxon>Pecora</taxon>
        <taxon>Bovidae</taxon>
        <taxon>Caprinae</taxon>
        <taxon>Ovis</taxon>
    </lineage>
</organism>
<evidence type="ECO:0000313" key="2">
    <source>
        <dbReference type="EMBL" id="KAG5210300.1"/>
    </source>
</evidence>
<comment type="caution">
    <text evidence="2">The sequence shown here is derived from an EMBL/GenBank/DDBJ whole genome shotgun (WGS) entry which is preliminary data.</text>
</comment>
<gene>
    <name evidence="2" type="ORF">JEQ12_015494</name>
</gene>
<feature type="compositionally biased region" description="Pro residues" evidence="1">
    <location>
        <begin position="26"/>
        <end position="36"/>
    </location>
</feature>
<dbReference type="AlphaFoldDB" id="A0A836AE09"/>
<accession>A0A836AE09</accession>
<evidence type="ECO:0000313" key="3">
    <source>
        <dbReference type="Proteomes" id="UP000664991"/>
    </source>
</evidence>
<proteinExistence type="predicted"/>
<evidence type="ECO:0000256" key="1">
    <source>
        <dbReference type="SAM" id="MobiDB-lite"/>
    </source>
</evidence>